<comment type="caution">
    <text evidence="1">The sequence shown here is derived from an EMBL/GenBank/DDBJ whole genome shotgun (WGS) entry which is preliminary data.</text>
</comment>
<organism evidence="1">
    <name type="scientific">marine sediment metagenome</name>
    <dbReference type="NCBI Taxonomy" id="412755"/>
    <lineage>
        <taxon>unclassified sequences</taxon>
        <taxon>metagenomes</taxon>
        <taxon>ecological metagenomes</taxon>
    </lineage>
</organism>
<name>A0A0F8Z311_9ZZZZ</name>
<reference evidence="1" key="1">
    <citation type="journal article" date="2015" name="Nature">
        <title>Complex archaea that bridge the gap between prokaryotes and eukaryotes.</title>
        <authorList>
            <person name="Spang A."/>
            <person name="Saw J.H."/>
            <person name="Jorgensen S.L."/>
            <person name="Zaremba-Niedzwiedzka K."/>
            <person name="Martijn J."/>
            <person name="Lind A.E."/>
            <person name="van Eijk R."/>
            <person name="Schleper C."/>
            <person name="Guy L."/>
            <person name="Ettema T.J."/>
        </authorList>
    </citation>
    <scope>NUCLEOTIDE SEQUENCE</scope>
</reference>
<accession>A0A0F8Z311</accession>
<dbReference type="AlphaFoldDB" id="A0A0F8Z311"/>
<proteinExistence type="predicted"/>
<sequence>MKTSNGSLSSVKLEGTEYRIHKVFKDLNGRASIVIKGGKGILYVGVPSSELGWLDKVTKDIGVKKHEITILPKYGKAPCGILVVNLHQHVGRCKTCA</sequence>
<dbReference type="EMBL" id="LAZR01062769">
    <property type="protein sequence ID" value="KKK60839.1"/>
    <property type="molecule type" value="Genomic_DNA"/>
</dbReference>
<gene>
    <name evidence="1" type="ORF">LCGC14_3020320</name>
</gene>
<feature type="non-terminal residue" evidence="1">
    <location>
        <position position="97"/>
    </location>
</feature>
<protein>
    <submittedName>
        <fullName evidence="1">Uncharacterized protein</fullName>
    </submittedName>
</protein>
<evidence type="ECO:0000313" key="1">
    <source>
        <dbReference type="EMBL" id="KKK60839.1"/>
    </source>
</evidence>